<dbReference type="GeneID" id="28900813"/>
<dbReference type="OMA" id="MAVHAKQ"/>
<keyword evidence="9" id="KW-1185">Reference proteome</keyword>
<organism evidence="8 9">
    <name type="scientific">Xylona heveae (strain CBS 132557 / TC161)</name>
    <dbReference type="NCBI Taxonomy" id="1328760"/>
    <lineage>
        <taxon>Eukaryota</taxon>
        <taxon>Fungi</taxon>
        <taxon>Dikarya</taxon>
        <taxon>Ascomycota</taxon>
        <taxon>Pezizomycotina</taxon>
        <taxon>Xylonomycetes</taxon>
        <taxon>Xylonales</taxon>
        <taxon>Xylonaceae</taxon>
        <taxon>Xylona</taxon>
    </lineage>
</organism>
<dbReference type="GO" id="GO:0070840">
    <property type="term" value="F:dynein complex binding"/>
    <property type="evidence" value="ECO:0007669"/>
    <property type="project" value="TreeGrafter"/>
</dbReference>
<accession>A0A165JCX6</accession>
<comment type="function">
    <text evidence="6">Part of the dynactin complex that activates the molecular motor dynein for ultra-processive transport along microtubules.</text>
</comment>
<evidence type="ECO:0000313" key="8">
    <source>
        <dbReference type="EMBL" id="KZF26068.1"/>
    </source>
</evidence>
<sequence>MSTATPARRSAVPPPPRPPVKVYPGAVFPESSIFMIGYYPLTIEPHAVVHPRVRFTTLHGPVRIGPGAIISEKSMIGVQYTEQKQQKQQQQQPEQIPPATRTTVPGQGQGQAQEQGESSEGEKSQARKVESVTLERGVIIEPGAYVEAELVREGTVIEAGAKIGRGCHIGRFCKICPYITIPPGENLPDYTVVYGNGEGERRIDHAGATEPGLDELRLRMSSVHVNLLKKLVQVPPKKG</sequence>
<evidence type="ECO:0000256" key="5">
    <source>
        <dbReference type="ARBA" id="ARBA00023212"/>
    </source>
</evidence>
<keyword evidence="4" id="KW-0963">Cytoplasm</keyword>
<dbReference type="SUPFAM" id="SSF51161">
    <property type="entry name" value="Trimeric LpxA-like enzymes"/>
    <property type="match status" value="1"/>
</dbReference>
<evidence type="ECO:0000256" key="2">
    <source>
        <dbReference type="ARBA" id="ARBA00007719"/>
    </source>
</evidence>
<evidence type="ECO:0000313" key="9">
    <source>
        <dbReference type="Proteomes" id="UP000076632"/>
    </source>
</evidence>
<dbReference type="InterPro" id="IPR011004">
    <property type="entry name" value="Trimer_LpxA-like_sf"/>
</dbReference>
<dbReference type="STRING" id="1328760.A0A165JCX6"/>
<feature type="region of interest" description="Disordered" evidence="7">
    <location>
        <begin position="80"/>
        <end position="129"/>
    </location>
</feature>
<dbReference type="PANTHER" id="PTHR13072">
    <property type="entry name" value="DYNACTIN 6"/>
    <property type="match status" value="1"/>
</dbReference>
<comment type="subcellular location">
    <subcellularLocation>
        <location evidence="1">Cytoplasm</location>
        <location evidence="1">Cytoskeleton</location>
    </subcellularLocation>
</comment>
<dbReference type="InParanoid" id="A0A165JCX6"/>
<comment type="similarity">
    <text evidence="2">Belongs to the dynactin subunits 5/6 family. Dynactin subunit 6 subfamily.</text>
</comment>
<evidence type="ECO:0000256" key="1">
    <source>
        <dbReference type="ARBA" id="ARBA00004245"/>
    </source>
</evidence>
<evidence type="ECO:0000256" key="3">
    <source>
        <dbReference type="ARBA" id="ARBA00016573"/>
    </source>
</evidence>
<dbReference type="Gene3D" id="2.160.10.10">
    <property type="entry name" value="Hexapeptide repeat proteins"/>
    <property type="match status" value="1"/>
</dbReference>
<dbReference type="GO" id="GO:0005869">
    <property type="term" value="C:dynactin complex"/>
    <property type="evidence" value="ECO:0007669"/>
    <property type="project" value="InterPro"/>
</dbReference>
<dbReference type="OrthoDB" id="2355at2759"/>
<dbReference type="InterPro" id="IPR027777">
    <property type="entry name" value="DCTN6"/>
</dbReference>
<gene>
    <name evidence="8" type="ORF">L228DRAFT_279316</name>
</gene>
<proteinExistence type="inferred from homology"/>
<reference evidence="8 9" key="1">
    <citation type="journal article" date="2016" name="Fungal Biol.">
        <title>The genome of Xylona heveae provides a window into fungal endophytism.</title>
        <authorList>
            <person name="Gazis R."/>
            <person name="Kuo A."/>
            <person name="Riley R."/>
            <person name="LaButti K."/>
            <person name="Lipzen A."/>
            <person name="Lin J."/>
            <person name="Amirebrahimi M."/>
            <person name="Hesse C.N."/>
            <person name="Spatafora J.W."/>
            <person name="Henrissat B."/>
            <person name="Hainaut M."/>
            <person name="Grigoriev I.V."/>
            <person name="Hibbett D.S."/>
        </authorList>
    </citation>
    <scope>NUCLEOTIDE SEQUENCE [LARGE SCALE GENOMIC DNA]</scope>
    <source>
        <strain evidence="8 9">TC161</strain>
    </source>
</reference>
<keyword evidence="5" id="KW-0206">Cytoskeleton</keyword>
<dbReference type="RefSeq" id="XP_018191623.1">
    <property type="nucleotide sequence ID" value="XM_018335676.1"/>
</dbReference>
<evidence type="ECO:0000256" key="4">
    <source>
        <dbReference type="ARBA" id="ARBA00022490"/>
    </source>
</evidence>
<dbReference type="PANTHER" id="PTHR13072:SF0">
    <property type="entry name" value="DYNACTIN SUBUNIT 6"/>
    <property type="match status" value="1"/>
</dbReference>
<evidence type="ECO:0000256" key="6">
    <source>
        <dbReference type="ARBA" id="ARBA00034687"/>
    </source>
</evidence>
<dbReference type="AlphaFoldDB" id="A0A165JCX6"/>
<name>A0A165JCX6_XYLHT</name>
<dbReference type="Proteomes" id="UP000076632">
    <property type="component" value="Unassembled WGS sequence"/>
</dbReference>
<dbReference type="GO" id="GO:0007052">
    <property type="term" value="P:mitotic spindle organization"/>
    <property type="evidence" value="ECO:0007669"/>
    <property type="project" value="TreeGrafter"/>
</dbReference>
<feature type="compositionally biased region" description="Basic and acidic residues" evidence="7">
    <location>
        <begin position="120"/>
        <end position="129"/>
    </location>
</feature>
<protein>
    <recommendedName>
        <fullName evidence="3">Dynactin subunit 6</fullName>
    </recommendedName>
</protein>
<evidence type="ECO:0000256" key="7">
    <source>
        <dbReference type="SAM" id="MobiDB-lite"/>
    </source>
</evidence>
<dbReference type="EMBL" id="KV407454">
    <property type="protein sequence ID" value="KZF26068.1"/>
    <property type="molecule type" value="Genomic_DNA"/>
</dbReference>